<dbReference type="PROSITE" id="PS51733">
    <property type="entry name" value="BPL_LPL_CATALYTIC"/>
    <property type="match status" value="1"/>
</dbReference>
<dbReference type="Gene3D" id="3.30.930.10">
    <property type="entry name" value="Bira Bifunctional Protein, Domain 2"/>
    <property type="match status" value="1"/>
</dbReference>
<keyword evidence="2" id="KW-0436">Ligase</keyword>
<evidence type="ECO:0000259" key="1">
    <source>
        <dbReference type="PROSITE" id="PS51733"/>
    </source>
</evidence>
<proteinExistence type="predicted"/>
<feature type="domain" description="BPL/LPL catalytic" evidence="1">
    <location>
        <begin position="31"/>
        <end position="221"/>
    </location>
</feature>
<protein>
    <submittedName>
        <fullName evidence="2">Lipoate--protein ligase family protein</fullName>
    </submittedName>
</protein>
<dbReference type="SUPFAM" id="SSF55681">
    <property type="entry name" value="Class II aaRS and biotin synthetases"/>
    <property type="match status" value="1"/>
</dbReference>
<dbReference type="GeneID" id="36510920"/>
<dbReference type="PANTHER" id="PTHR43679">
    <property type="entry name" value="OCTANOYLTRANSFERASE LIPM-RELATED"/>
    <property type="match status" value="1"/>
</dbReference>
<dbReference type="GO" id="GO:0016874">
    <property type="term" value="F:ligase activity"/>
    <property type="evidence" value="ECO:0007669"/>
    <property type="project" value="UniProtKB-KW"/>
</dbReference>
<dbReference type="PANTHER" id="PTHR43679:SF2">
    <property type="entry name" value="OCTANOYL-[GCVH]:PROTEIN N-OCTANOYLTRANSFERASE"/>
    <property type="match status" value="1"/>
</dbReference>
<sequence>MAEWTIVDSGTYDEATQQALERVLLDRVADGAIGPTLRIWYRDRPAVALGRYQAYADEVAADYVASEGISVVRRITGGGAMFVQPERVITYSLYLPADRVTDDIRQSYSDLDRWAIETLQELGLDAFHEPLNDIAHEEGKIGGSAQRRTDDAILHHTTMSYALDIEAMLRVLRVGAETVSETAIESADRRVARITDHTEVSRSAVIDALIDGIRERHGATERKLTDDELKRAQALVDEQFGTDAWTRQL</sequence>
<name>A0A2R4WXL3_9EURY</name>
<dbReference type="CDD" id="cd16443">
    <property type="entry name" value="LplA"/>
    <property type="match status" value="1"/>
</dbReference>
<dbReference type="AlphaFoldDB" id="A0A2R4WXL3"/>
<dbReference type="Proteomes" id="UP000244727">
    <property type="component" value="Chromosome"/>
</dbReference>
<dbReference type="Pfam" id="PF21948">
    <property type="entry name" value="LplA-B_cat"/>
    <property type="match status" value="1"/>
</dbReference>
<dbReference type="InterPro" id="IPR050664">
    <property type="entry name" value="Octanoyltrans_LipM/LipL"/>
</dbReference>
<dbReference type="KEGG" id="harc:HARCEL1_00395"/>
<accession>A0A2R4WXL3</accession>
<evidence type="ECO:0000313" key="3">
    <source>
        <dbReference type="Proteomes" id="UP000244727"/>
    </source>
</evidence>
<keyword evidence="3" id="KW-1185">Reference proteome</keyword>
<gene>
    <name evidence="2" type="ORF">HARCEL1_00395</name>
</gene>
<reference evidence="2 3" key="1">
    <citation type="submission" date="2018-04" db="EMBL/GenBank/DDBJ databases">
        <title>Halococcoides cellulosivorans gen. nov., sp. nov., an extremely halophilic cellulose-utilizing haloarchaeon from hypersaline lakes.</title>
        <authorList>
            <person name="Sorokin D.Y."/>
            <person name="Toshchakov S.V."/>
            <person name="Samarov N.I."/>
            <person name="Korzhenkov A."/>
            <person name="Kublanov I.V."/>
        </authorList>
    </citation>
    <scope>NUCLEOTIDE SEQUENCE [LARGE SCALE GENOMIC DNA]</scope>
    <source>
        <strain evidence="2 3">HArcel1</strain>
    </source>
</reference>
<organism evidence="2 3">
    <name type="scientific">Halococcoides cellulosivorans</name>
    <dbReference type="NCBI Taxonomy" id="1679096"/>
    <lineage>
        <taxon>Archaea</taxon>
        <taxon>Methanobacteriati</taxon>
        <taxon>Methanobacteriota</taxon>
        <taxon>Stenosarchaea group</taxon>
        <taxon>Halobacteria</taxon>
        <taxon>Halobacteriales</taxon>
        <taxon>Haloarculaceae</taxon>
        <taxon>Halococcoides</taxon>
    </lineage>
</organism>
<dbReference type="EMBL" id="CP028858">
    <property type="protein sequence ID" value="AWB26283.1"/>
    <property type="molecule type" value="Genomic_DNA"/>
</dbReference>
<dbReference type="InterPro" id="IPR045864">
    <property type="entry name" value="aa-tRNA-synth_II/BPL/LPL"/>
</dbReference>
<evidence type="ECO:0000313" key="2">
    <source>
        <dbReference type="EMBL" id="AWB26283.1"/>
    </source>
</evidence>
<dbReference type="RefSeq" id="WP_108380652.1">
    <property type="nucleotide sequence ID" value="NZ_CP028858.1"/>
</dbReference>
<dbReference type="InterPro" id="IPR004143">
    <property type="entry name" value="BPL_LPL_catalytic"/>
</dbReference>